<sequence length="51" mass="5809">MKLKIVRPLPPPTAEIPFCAQIPKPVPPPRTNLQHLEPDKFPLQQPLLYSL</sequence>
<dbReference type="AlphaFoldDB" id="A0A5D2TTV5"/>
<accession>A0A5D2TTV5</accession>
<evidence type="ECO:0000313" key="1">
    <source>
        <dbReference type="EMBL" id="TYI68036.1"/>
    </source>
</evidence>
<proteinExistence type="predicted"/>
<keyword evidence="2" id="KW-1185">Reference proteome</keyword>
<dbReference type="Proteomes" id="UP000323597">
    <property type="component" value="Chromosome D08"/>
</dbReference>
<protein>
    <submittedName>
        <fullName evidence="1">Uncharacterized protein</fullName>
    </submittedName>
</protein>
<name>A0A5D2TTV5_GOSMU</name>
<dbReference type="EMBL" id="CM017656">
    <property type="protein sequence ID" value="TYI68036.1"/>
    <property type="molecule type" value="Genomic_DNA"/>
</dbReference>
<gene>
    <name evidence="1" type="ORF">E1A91_D08G061000v1</name>
</gene>
<evidence type="ECO:0000313" key="2">
    <source>
        <dbReference type="Proteomes" id="UP000323597"/>
    </source>
</evidence>
<reference evidence="1 2" key="1">
    <citation type="submission" date="2019-07" db="EMBL/GenBank/DDBJ databases">
        <title>WGS assembly of Gossypium mustelinum.</title>
        <authorList>
            <person name="Chen Z.J."/>
            <person name="Sreedasyam A."/>
            <person name="Ando A."/>
            <person name="Song Q."/>
            <person name="De L."/>
            <person name="Hulse-Kemp A."/>
            <person name="Ding M."/>
            <person name="Ye W."/>
            <person name="Kirkbride R."/>
            <person name="Jenkins J."/>
            <person name="Plott C."/>
            <person name="Lovell J."/>
            <person name="Lin Y.-M."/>
            <person name="Vaughn R."/>
            <person name="Liu B."/>
            <person name="Li W."/>
            <person name="Simpson S."/>
            <person name="Scheffler B."/>
            <person name="Saski C."/>
            <person name="Grover C."/>
            <person name="Hu G."/>
            <person name="Conover J."/>
            <person name="Carlson J."/>
            <person name="Shu S."/>
            <person name="Boston L."/>
            <person name="Williams M."/>
            <person name="Peterson D."/>
            <person name="Mcgee K."/>
            <person name="Jones D."/>
            <person name="Wendel J."/>
            <person name="Stelly D."/>
            <person name="Grimwood J."/>
            <person name="Schmutz J."/>
        </authorList>
    </citation>
    <scope>NUCLEOTIDE SEQUENCE [LARGE SCALE GENOMIC DNA]</scope>
    <source>
        <strain evidence="1">1408120.09</strain>
    </source>
</reference>
<organism evidence="1 2">
    <name type="scientific">Gossypium mustelinum</name>
    <name type="common">Cotton</name>
    <name type="synonym">Gossypium caicoense</name>
    <dbReference type="NCBI Taxonomy" id="34275"/>
    <lineage>
        <taxon>Eukaryota</taxon>
        <taxon>Viridiplantae</taxon>
        <taxon>Streptophyta</taxon>
        <taxon>Embryophyta</taxon>
        <taxon>Tracheophyta</taxon>
        <taxon>Spermatophyta</taxon>
        <taxon>Magnoliopsida</taxon>
        <taxon>eudicotyledons</taxon>
        <taxon>Gunneridae</taxon>
        <taxon>Pentapetalae</taxon>
        <taxon>rosids</taxon>
        <taxon>malvids</taxon>
        <taxon>Malvales</taxon>
        <taxon>Malvaceae</taxon>
        <taxon>Malvoideae</taxon>
        <taxon>Gossypium</taxon>
    </lineage>
</organism>